<reference evidence="2" key="1">
    <citation type="journal article" date="2019" name="Int. J. Syst. Evol. Microbiol.">
        <title>The Global Catalogue of Microorganisms (GCM) 10K type strain sequencing project: providing services to taxonomists for standard genome sequencing and annotation.</title>
        <authorList>
            <consortium name="The Broad Institute Genomics Platform"/>
            <consortium name="The Broad Institute Genome Sequencing Center for Infectious Disease"/>
            <person name="Wu L."/>
            <person name="Ma J."/>
        </authorList>
    </citation>
    <scope>NUCLEOTIDE SEQUENCE [LARGE SCALE GENOMIC DNA]</scope>
    <source>
        <strain evidence="2">JCM 16898</strain>
    </source>
</reference>
<dbReference type="EMBL" id="BAAAZN010000001">
    <property type="protein sequence ID" value="GAA3524024.1"/>
    <property type="molecule type" value="Genomic_DNA"/>
</dbReference>
<name>A0ABP6V0P3_9PSEU</name>
<evidence type="ECO:0008006" key="3">
    <source>
        <dbReference type="Google" id="ProtNLM"/>
    </source>
</evidence>
<accession>A0ABP6V0P3</accession>
<comment type="caution">
    <text evidence="1">The sequence shown here is derived from an EMBL/GenBank/DDBJ whole genome shotgun (WGS) entry which is preliminary data.</text>
</comment>
<gene>
    <name evidence="1" type="ORF">GCM10022222_02930</name>
</gene>
<evidence type="ECO:0000313" key="2">
    <source>
        <dbReference type="Proteomes" id="UP001500689"/>
    </source>
</evidence>
<sequence>MADDRRTWSDADRAAYREFVRTHHPDVGGDPAEFAAGLRRFRDRTTTTEQAPVPDAPVIFVTRQGALPRLVSALAARRKRKRNPRVR</sequence>
<proteinExistence type="predicted"/>
<protein>
    <recommendedName>
        <fullName evidence="3">J domain-containing protein</fullName>
    </recommendedName>
</protein>
<organism evidence="1 2">
    <name type="scientific">Amycolatopsis ultiminotia</name>
    <dbReference type="NCBI Taxonomy" id="543629"/>
    <lineage>
        <taxon>Bacteria</taxon>
        <taxon>Bacillati</taxon>
        <taxon>Actinomycetota</taxon>
        <taxon>Actinomycetes</taxon>
        <taxon>Pseudonocardiales</taxon>
        <taxon>Pseudonocardiaceae</taxon>
        <taxon>Amycolatopsis</taxon>
    </lineage>
</organism>
<dbReference type="RefSeq" id="WP_344854385.1">
    <property type="nucleotide sequence ID" value="NZ_BAAAZN010000001.1"/>
</dbReference>
<dbReference type="Proteomes" id="UP001500689">
    <property type="component" value="Unassembled WGS sequence"/>
</dbReference>
<dbReference type="InterPro" id="IPR036869">
    <property type="entry name" value="J_dom_sf"/>
</dbReference>
<evidence type="ECO:0000313" key="1">
    <source>
        <dbReference type="EMBL" id="GAA3524024.1"/>
    </source>
</evidence>
<dbReference type="SUPFAM" id="SSF46565">
    <property type="entry name" value="Chaperone J-domain"/>
    <property type="match status" value="1"/>
</dbReference>
<keyword evidence="2" id="KW-1185">Reference proteome</keyword>